<sequence length="245" mass="26228">MAGEPVQQALAEMPRTPDELSPSAFDSFETGIPNTMAAIANLTADAVLSLRDGAVKVAVPAYQQYTSNATQNDTETIDLDHSIAECPDSQDVVVWRSSNNGVAYYGSPDAVDYQNGTVDVTDPGATNDIHVFYLSRAPATVELVKVSTDGRTTSRPLYESNVGLLHRRNQNEQPDSIALGDSWRRFVATDMELQVRIDAPYTAALAVTDEASGEQVTATNALLQFDVTNGSGTVPGLAQVVKDSM</sequence>
<dbReference type="Proteomes" id="UP000451471">
    <property type="component" value="Unassembled WGS sequence"/>
</dbReference>
<dbReference type="RefSeq" id="WP_158202699.1">
    <property type="nucleotide sequence ID" value="NZ_WSZK01000001.1"/>
</dbReference>
<reference evidence="1 2" key="1">
    <citation type="submission" date="2019-12" db="EMBL/GenBank/DDBJ databases">
        <title>Halocatena pleomorpha gen. nov. sp. nov., an extremely halophilic archaeon of family Halobacteriaceae isolated from saltpan soil.</title>
        <authorList>
            <person name="Pal Y."/>
            <person name="Verma A."/>
            <person name="Krishnamurthi S."/>
            <person name="Kumar P."/>
        </authorList>
    </citation>
    <scope>NUCLEOTIDE SEQUENCE [LARGE SCALE GENOMIC DNA]</scope>
    <source>
        <strain evidence="1 2">JCM 16495</strain>
    </source>
</reference>
<evidence type="ECO:0000313" key="1">
    <source>
        <dbReference type="EMBL" id="MWG32973.1"/>
    </source>
</evidence>
<evidence type="ECO:0000313" key="2">
    <source>
        <dbReference type="Proteomes" id="UP000451471"/>
    </source>
</evidence>
<dbReference type="OrthoDB" id="346178at2157"/>
<protein>
    <submittedName>
        <fullName evidence="1">Uncharacterized protein</fullName>
    </submittedName>
</protein>
<proteinExistence type="predicted"/>
<dbReference type="EMBL" id="WSZK01000001">
    <property type="protein sequence ID" value="MWG32973.1"/>
    <property type="molecule type" value="Genomic_DNA"/>
</dbReference>
<accession>A0A6B0GJH3</accession>
<gene>
    <name evidence="1" type="ORF">GQS65_00435</name>
</gene>
<dbReference type="AlphaFoldDB" id="A0A6B0GJH3"/>
<name>A0A6B0GJH3_9EURY</name>
<comment type="caution">
    <text evidence="1">The sequence shown here is derived from an EMBL/GenBank/DDBJ whole genome shotgun (WGS) entry which is preliminary data.</text>
</comment>
<organism evidence="1 2">
    <name type="scientific">Halomarina oriensis</name>
    <dbReference type="NCBI Taxonomy" id="671145"/>
    <lineage>
        <taxon>Archaea</taxon>
        <taxon>Methanobacteriati</taxon>
        <taxon>Methanobacteriota</taxon>
        <taxon>Stenosarchaea group</taxon>
        <taxon>Halobacteria</taxon>
        <taxon>Halobacteriales</taxon>
        <taxon>Natronomonadaceae</taxon>
        <taxon>Halomarina</taxon>
    </lineage>
</organism>
<keyword evidence="2" id="KW-1185">Reference proteome</keyword>